<evidence type="ECO:0000256" key="6">
    <source>
        <dbReference type="PIRSR" id="PIRSR026534-1"/>
    </source>
</evidence>
<organism evidence="11 12">
    <name type="scientific">Prevotella lacticifex</name>
    <dbReference type="NCBI Taxonomy" id="2854755"/>
    <lineage>
        <taxon>Bacteria</taxon>
        <taxon>Pseudomonadati</taxon>
        <taxon>Bacteroidota</taxon>
        <taxon>Bacteroidia</taxon>
        <taxon>Bacteroidales</taxon>
        <taxon>Prevotellaceae</taxon>
        <taxon>Prevotella</taxon>
    </lineage>
</organism>
<gene>
    <name evidence="11" type="primary">abnA</name>
    <name evidence="11" type="ORF">PRLR5076_29630</name>
</gene>
<evidence type="ECO:0000313" key="11">
    <source>
        <dbReference type="EMBL" id="GJG60112.1"/>
    </source>
</evidence>
<feature type="compositionally biased region" description="Low complexity" evidence="9">
    <location>
        <begin position="204"/>
        <end position="225"/>
    </location>
</feature>
<protein>
    <submittedName>
        <fullName evidence="11">Extracellular endo-alpha-(1-&gt;5)-L-arabinanase 1</fullName>
    </submittedName>
</protein>
<reference evidence="11" key="1">
    <citation type="journal article" date="2022" name="Int. J. Syst. Evol. Microbiol.">
        <title>Prevotella lacticifex sp. nov., isolated from the rumen of cows.</title>
        <authorList>
            <person name="Shinkai T."/>
            <person name="Ikeyama N."/>
            <person name="Kumagai M."/>
            <person name="Ohmori H."/>
            <person name="Sakamoto M."/>
            <person name="Ohkuma M."/>
            <person name="Mitsumori M."/>
        </authorList>
    </citation>
    <scope>NUCLEOTIDE SEQUENCE</scope>
    <source>
        <strain evidence="11">R5076</strain>
    </source>
</reference>
<keyword evidence="4 5" id="KW-0326">Glycosidase</keyword>
<feature type="binding site" evidence="7">
    <location>
        <position position="106"/>
    </location>
    <ligand>
        <name>substrate</name>
    </ligand>
</feature>
<feature type="active site" description="Proton donor" evidence="6">
    <location>
        <position position="246"/>
    </location>
</feature>
<dbReference type="EMBL" id="BPUB01000002">
    <property type="protein sequence ID" value="GJG60112.1"/>
    <property type="molecule type" value="Genomic_DNA"/>
</dbReference>
<feature type="active site" description="Proton acceptor" evidence="6">
    <location>
        <position position="27"/>
    </location>
</feature>
<dbReference type="InterPro" id="IPR006710">
    <property type="entry name" value="Glyco_hydro_43"/>
</dbReference>
<dbReference type="InterPro" id="IPR023296">
    <property type="entry name" value="Glyco_hydro_beta-prop_sf"/>
</dbReference>
<keyword evidence="12" id="KW-1185">Reference proteome</keyword>
<comment type="pathway">
    <text evidence="1 5">Glycan metabolism; L-arabinan degradation.</text>
</comment>
<feature type="region of interest" description="Disordered" evidence="9">
    <location>
        <begin position="191"/>
        <end position="232"/>
    </location>
</feature>
<feature type="binding site" evidence="7">
    <location>
        <begin position="143"/>
        <end position="146"/>
    </location>
    <ligand>
        <name>substrate</name>
    </ligand>
</feature>
<feature type="binding site" evidence="7">
    <location>
        <position position="27"/>
    </location>
    <ligand>
        <name>substrate</name>
    </ligand>
</feature>
<dbReference type="PANTHER" id="PTHR43301:SF3">
    <property type="entry name" value="ARABINAN ENDO-1,5-ALPHA-L-ARABINOSIDASE A-RELATED"/>
    <property type="match status" value="1"/>
</dbReference>
<evidence type="ECO:0000256" key="1">
    <source>
        <dbReference type="ARBA" id="ARBA00004834"/>
    </source>
</evidence>
<feature type="site" description="Important for catalytic activity, responsible for pKa modulation of the active site Glu and correct orientation of both the proton donor and substrate" evidence="8">
    <location>
        <position position="146"/>
    </location>
</feature>
<dbReference type="Proteomes" id="UP000825483">
    <property type="component" value="Unassembled WGS sequence"/>
</dbReference>
<feature type="chain" id="PRO_5040238219" evidence="10">
    <location>
        <begin position="20"/>
        <end position="358"/>
    </location>
</feature>
<dbReference type="InterPro" id="IPR016840">
    <property type="entry name" value="Glyco_hydro_43_endo_a_Ara-ase"/>
</dbReference>
<keyword evidence="10" id="KW-0732">Signal</keyword>
<feature type="signal peptide" evidence="10">
    <location>
        <begin position="1"/>
        <end position="19"/>
    </location>
</feature>
<evidence type="ECO:0000313" key="12">
    <source>
        <dbReference type="Proteomes" id="UP000825483"/>
    </source>
</evidence>
<feature type="binding site" evidence="7">
    <location>
        <begin position="163"/>
        <end position="165"/>
    </location>
    <ligand>
        <name>substrate</name>
    </ligand>
</feature>
<dbReference type="RefSeq" id="WP_223928402.1">
    <property type="nucleotide sequence ID" value="NZ_BPTU01000002.1"/>
</dbReference>
<comment type="similarity">
    <text evidence="2 5">Belongs to the glycosyl hydrolase 43 family.</text>
</comment>
<feature type="site" description="Important for substrate recognition" evidence="8">
    <location>
        <position position="317"/>
    </location>
</feature>
<evidence type="ECO:0000256" key="2">
    <source>
        <dbReference type="ARBA" id="ARBA00009865"/>
    </source>
</evidence>
<evidence type="ECO:0000256" key="10">
    <source>
        <dbReference type="SAM" id="SignalP"/>
    </source>
</evidence>
<dbReference type="InterPro" id="IPR050727">
    <property type="entry name" value="GH43_arabinanases"/>
</dbReference>
<proteinExistence type="inferred from homology"/>
<dbReference type="GeneID" id="72465844"/>
<evidence type="ECO:0000256" key="4">
    <source>
        <dbReference type="ARBA" id="ARBA00023295"/>
    </source>
</evidence>
<accession>A0A9R1CXU0</accession>
<evidence type="ECO:0000256" key="8">
    <source>
        <dbReference type="PIRSR" id="PIRSR026534-3"/>
    </source>
</evidence>
<comment type="caution">
    <text evidence="11">The sequence shown here is derived from an EMBL/GenBank/DDBJ whole genome shotgun (WGS) entry which is preliminary data.</text>
</comment>
<evidence type="ECO:0000256" key="3">
    <source>
        <dbReference type="ARBA" id="ARBA00022801"/>
    </source>
</evidence>
<evidence type="ECO:0000256" key="5">
    <source>
        <dbReference type="PIRNR" id="PIRNR026534"/>
    </source>
</evidence>
<dbReference type="GO" id="GO:0046558">
    <property type="term" value="F:arabinan endo-1,5-alpha-L-arabinosidase activity"/>
    <property type="evidence" value="ECO:0007669"/>
    <property type="project" value="InterPro"/>
</dbReference>
<dbReference type="PIRSF" id="PIRSF026534">
    <property type="entry name" value="Endo_alpha-L-arabinosidase"/>
    <property type="match status" value="1"/>
</dbReference>
<dbReference type="PANTHER" id="PTHR43301">
    <property type="entry name" value="ARABINAN ENDO-1,5-ALPHA-L-ARABINOSIDASE"/>
    <property type="match status" value="1"/>
</dbReference>
<keyword evidence="3 5" id="KW-0378">Hydrolase</keyword>
<dbReference type="GO" id="GO:0005975">
    <property type="term" value="P:carbohydrate metabolic process"/>
    <property type="evidence" value="ECO:0007669"/>
    <property type="project" value="InterPro"/>
</dbReference>
<evidence type="ECO:0000256" key="7">
    <source>
        <dbReference type="PIRSR" id="PIRSR026534-2"/>
    </source>
</evidence>
<dbReference type="SUPFAM" id="SSF75005">
    <property type="entry name" value="Arabinanase/levansucrase/invertase"/>
    <property type="match status" value="1"/>
</dbReference>
<dbReference type="Pfam" id="PF04616">
    <property type="entry name" value="Glyco_hydro_43"/>
    <property type="match status" value="2"/>
</dbReference>
<evidence type="ECO:0000256" key="9">
    <source>
        <dbReference type="SAM" id="MobiDB-lite"/>
    </source>
</evidence>
<sequence length="358" mass="39229">MILASLLGVALTLATPSFNTTEPMVHDPVMAYENGTYYLFSTGENIQEMTSADMRTWTLKSKGPLSGKIPAWTRDSVPGFRNHVWAPDVVRFNGRWYMAYSVSTFGRNISAIGLLSNDRLSDTGGWKDEGCIIASRGGRDNWNAIDPNFTVGDDGLPRLVFGSFWDGIQLVRLDSTMHVAKGSSPRTIARRLAFNPRKKKSDGGTDASSSDNGGSANANGAGSKPAKARTTKRGKIDVEAGYNAIEAPFIFHHDGYYYLFVSWDYCCLGDQSSYRVVVGRSRNVEGPYCDDRGIDMTDGGGYPVIQGDKTTFQAAGHCAAYNFGRGDVFICHGYKVPDGEPVLVVRSIEWKDGWPHLK</sequence>
<name>A0A9R1CXU0_9BACT</name>
<dbReference type="AlphaFoldDB" id="A0A9R1CXU0"/>
<dbReference type="Gene3D" id="2.115.10.20">
    <property type="entry name" value="Glycosyl hydrolase domain, family 43"/>
    <property type="match status" value="1"/>
</dbReference>